<sequence>MRILLFALAFIISITLTLSNFSRADVRGYVKTTGYYFTDKGELIYGNKKMIGIELGMKFSFPFYDLGKGSSSFKFYANNLTGTPDNKLSLNEGYLDIYTSEVDLRLGKQYIFWGRADGTDTPTNNINPRDLTRIKPDPEEERIAVDALKANWYVNDSLVIQGVWIPEFTPSKLPEIPLPSFIILGKPITPSSELKNSSWGLKIDKFTRGVDFSFDYLYGWDSFPDYKINLPYFVPTYNRIKIYGADFSTGIKGFDVRGEAAYFQTRDKKGDSLSIKNPYLQYVFEMGYPVTDNLNIIGQLIGKNIYHFKSPSDYPPSEQAIAKELSVFYGEQKKSQYSLLTHITYSTWYDKLKLEFIGIYNLTMHDYFLSPKISYELGKGLNLGFGAMVFEGKSDTQFGMMDNQDFVWLETKYSF</sequence>
<dbReference type="AlphaFoldDB" id="A0A7V0N1F3"/>
<dbReference type="Pfam" id="PF06980">
    <property type="entry name" value="DUF1302"/>
    <property type="match status" value="1"/>
</dbReference>
<reference evidence="1" key="1">
    <citation type="journal article" date="2020" name="mSystems">
        <title>Genome- and Community-Level Interaction Insights into Carbon Utilization and Element Cycling Functions of Hydrothermarchaeota in Hydrothermal Sediment.</title>
        <authorList>
            <person name="Zhou Z."/>
            <person name="Liu Y."/>
            <person name="Xu W."/>
            <person name="Pan J."/>
            <person name="Luo Z.H."/>
            <person name="Li M."/>
        </authorList>
    </citation>
    <scope>NUCLEOTIDE SEQUENCE [LARGE SCALE GENOMIC DNA]</scope>
    <source>
        <strain evidence="1">HyVt-219</strain>
    </source>
</reference>
<proteinExistence type="predicted"/>
<evidence type="ECO:0000313" key="1">
    <source>
        <dbReference type="EMBL" id="HDN84926.1"/>
    </source>
</evidence>
<accession>A0A7V0N1F3</accession>
<dbReference type="EMBL" id="DRBC01000250">
    <property type="protein sequence ID" value="HDN84926.1"/>
    <property type="molecule type" value="Genomic_DNA"/>
</dbReference>
<dbReference type="Proteomes" id="UP000885660">
    <property type="component" value="Unassembled WGS sequence"/>
</dbReference>
<gene>
    <name evidence="1" type="ORF">ENG47_04130</name>
</gene>
<dbReference type="InterPro" id="IPR010727">
    <property type="entry name" value="DUF1302"/>
</dbReference>
<evidence type="ECO:0008006" key="2">
    <source>
        <dbReference type="Google" id="ProtNLM"/>
    </source>
</evidence>
<organism evidence="1">
    <name type="scientific">Aerophobetes bacterium</name>
    <dbReference type="NCBI Taxonomy" id="2030807"/>
    <lineage>
        <taxon>Bacteria</taxon>
        <taxon>Candidatus Aerophobota</taxon>
    </lineage>
</organism>
<protein>
    <recommendedName>
        <fullName evidence="2">Alginate export domain-containing protein</fullName>
    </recommendedName>
</protein>
<name>A0A7V0N1F3_UNCAE</name>
<comment type="caution">
    <text evidence="1">The sequence shown here is derived from an EMBL/GenBank/DDBJ whole genome shotgun (WGS) entry which is preliminary data.</text>
</comment>